<keyword evidence="1" id="KW-0472">Membrane</keyword>
<dbReference type="STRING" id="326298.Suden_0911"/>
<keyword evidence="1" id="KW-0812">Transmembrane</keyword>
<dbReference type="HOGENOM" id="CLU_2071948_0_0_7"/>
<accession>Q30S42</accession>
<protein>
    <submittedName>
        <fullName evidence="2">Uncharacterized protein</fullName>
    </submittedName>
</protein>
<dbReference type="EMBL" id="CP000153">
    <property type="protein sequence ID" value="ABB44189.1"/>
    <property type="molecule type" value="Genomic_DNA"/>
</dbReference>
<evidence type="ECO:0000313" key="2">
    <source>
        <dbReference type="EMBL" id="ABB44189.1"/>
    </source>
</evidence>
<name>Q30S42_SULDN</name>
<keyword evidence="3" id="KW-1185">Reference proteome</keyword>
<dbReference type="KEGG" id="tdn:Suden_0911"/>
<gene>
    <name evidence="2" type="ordered locus">Suden_0911</name>
</gene>
<sequence length="103" mass="12056">MREKIKRKAKEMASNPNTKKALLSMKPEKNFWGISGVVIFLILPEIIAYIWGADITLYANRELLVAESFLDKQYFEMLIMLFEDGMSYINLLIGIVLFIWLFF</sequence>
<keyword evidence="1" id="KW-1133">Transmembrane helix</keyword>
<evidence type="ECO:0000256" key="1">
    <source>
        <dbReference type="SAM" id="Phobius"/>
    </source>
</evidence>
<feature type="transmembrane region" description="Helical" evidence="1">
    <location>
        <begin position="85"/>
        <end position="102"/>
    </location>
</feature>
<dbReference type="RefSeq" id="WP_011372541.1">
    <property type="nucleotide sequence ID" value="NC_007575.1"/>
</dbReference>
<organism evidence="2 3">
    <name type="scientific">Sulfurimonas denitrificans (strain ATCC 33889 / DSM 1251)</name>
    <name type="common">Thiomicrospira denitrificans (strain ATCC 33889 / DSM 1251)</name>
    <dbReference type="NCBI Taxonomy" id="326298"/>
    <lineage>
        <taxon>Bacteria</taxon>
        <taxon>Pseudomonadati</taxon>
        <taxon>Campylobacterota</taxon>
        <taxon>Epsilonproteobacteria</taxon>
        <taxon>Campylobacterales</taxon>
        <taxon>Sulfurimonadaceae</taxon>
        <taxon>Sulfurimonas</taxon>
    </lineage>
</organism>
<reference evidence="2 3" key="1">
    <citation type="journal article" date="2008" name="Appl. Environ. Microbiol.">
        <title>Genome of the epsilonproteobacterial chemolithoautotroph Sulfurimonas denitrificans.</title>
        <authorList>
            <person name="Sievert S.M."/>
            <person name="Scott K.M."/>
            <person name="Klotz M.G."/>
            <person name="Chain P.S.G."/>
            <person name="Hauser L.J."/>
            <person name="Hemp J."/>
            <person name="Huegler M."/>
            <person name="Land M."/>
            <person name="Lapidus A."/>
            <person name="Larimer F.W."/>
            <person name="Lucas S."/>
            <person name="Malfatti S.A."/>
            <person name="Meyer F."/>
            <person name="Paulsen I.T."/>
            <person name="Ren Q."/>
            <person name="Simon J."/>
            <person name="Bailey K."/>
            <person name="Diaz E."/>
            <person name="Fitzpatrick K.A."/>
            <person name="Glover B."/>
            <person name="Gwatney N."/>
            <person name="Korajkic A."/>
            <person name="Long A."/>
            <person name="Mobberley J.M."/>
            <person name="Pantry S.N."/>
            <person name="Pazder G."/>
            <person name="Peterson S."/>
            <person name="Quintanilla J.D."/>
            <person name="Sprinkle R."/>
            <person name="Stephens J."/>
            <person name="Thomas P."/>
            <person name="Vaughn R."/>
            <person name="Weber M.J."/>
            <person name="Wooten L.L."/>
        </authorList>
    </citation>
    <scope>NUCLEOTIDE SEQUENCE [LARGE SCALE GENOMIC DNA]</scope>
    <source>
        <strain evidence="3">ATCC 33889 / DSM 1251</strain>
    </source>
</reference>
<dbReference type="eggNOG" id="ENOG50319GA">
    <property type="taxonomic scope" value="Bacteria"/>
</dbReference>
<dbReference type="AlphaFoldDB" id="Q30S42"/>
<dbReference type="OrthoDB" id="5339934at2"/>
<evidence type="ECO:0000313" key="3">
    <source>
        <dbReference type="Proteomes" id="UP000002714"/>
    </source>
</evidence>
<dbReference type="Proteomes" id="UP000002714">
    <property type="component" value="Chromosome"/>
</dbReference>
<proteinExistence type="predicted"/>
<feature type="transmembrane region" description="Helical" evidence="1">
    <location>
        <begin position="30"/>
        <end position="51"/>
    </location>
</feature>